<keyword evidence="5" id="KW-0732">Signal</keyword>
<comment type="similarity">
    <text evidence="4">Belongs to the cyclic nucleotide phosphodiesterase class-III family.</text>
</comment>
<evidence type="ECO:0000259" key="6">
    <source>
        <dbReference type="Pfam" id="PF00149"/>
    </source>
</evidence>
<dbReference type="EMBL" id="CP094929">
    <property type="protein sequence ID" value="UOM49609.1"/>
    <property type="molecule type" value="Genomic_DNA"/>
</dbReference>
<evidence type="ECO:0000256" key="4">
    <source>
        <dbReference type="ARBA" id="ARBA00025742"/>
    </source>
</evidence>
<dbReference type="PROSITE" id="PS51257">
    <property type="entry name" value="PROKAR_LIPOPROTEIN"/>
    <property type="match status" value="1"/>
</dbReference>
<keyword evidence="3" id="KW-0408">Iron</keyword>
<accession>A0ABY4D5N3</accession>
<dbReference type="PANTHER" id="PTHR42988:SF2">
    <property type="entry name" value="CYCLIC NUCLEOTIDE PHOSPHODIESTERASE CBUA0032-RELATED"/>
    <property type="match status" value="1"/>
</dbReference>
<dbReference type="Gene3D" id="3.60.21.10">
    <property type="match status" value="1"/>
</dbReference>
<evidence type="ECO:0000256" key="2">
    <source>
        <dbReference type="ARBA" id="ARBA00022801"/>
    </source>
</evidence>
<feature type="chain" id="PRO_5046997224" evidence="5">
    <location>
        <begin position="32"/>
        <end position="309"/>
    </location>
</feature>
<evidence type="ECO:0000313" key="7">
    <source>
        <dbReference type="EMBL" id="UOM49609.1"/>
    </source>
</evidence>
<dbReference type="Pfam" id="PF00149">
    <property type="entry name" value="Metallophos"/>
    <property type="match status" value="1"/>
</dbReference>
<keyword evidence="1" id="KW-0479">Metal-binding</keyword>
<feature type="domain" description="Calcineurin-like phosphoesterase" evidence="6">
    <location>
        <begin position="58"/>
        <end position="239"/>
    </location>
</feature>
<name>A0ABY4D5N3_9SPIR</name>
<keyword evidence="2" id="KW-0378">Hydrolase</keyword>
<reference evidence="8" key="1">
    <citation type="journal article" date="2024" name="J Bioinform Genom">
        <title>Complete genome sequence of the type strain bacterium Sphaerochaeta associata GLS2t (VKM B-2742)t.</title>
        <authorList>
            <person name="Troshina O.Y."/>
            <person name="Tepeeva A.N."/>
            <person name="Arzamasceva V.O."/>
            <person name="Whitman W.B."/>
            <person name="Varghese N."/>
            <person name="Shapiro N."/>
            <person name="Woyke T."/>
            <person name="Kripides N.C."/>
            <person name="Vasilenko O.V."/>
        </authorList>
    </citation>
    <scope>NUCLEOTIDE SEQUENCE [LARGE SCALE GENOMIC DNA]</scope>
    <source>
        <strain evidence="8">GLS2T</strain>
    </source>
</reference>
<evidence type="ECO:0000256" key="1">
    <source>
        <dbReference type="ARBA" id="ARBA00022723"/>
    </source>
</evidence>
<gene>
    <name evidence="7" type="ORF">MUG09_08580</name>
</gene>
<dbReference type="Proteomes" id="UP000829708">
    <property type="component" value="Chromosome"/>
</dbReference>
<dbReference type="PANTHER" id="PTHR42988">
    <property type="entry name" value="PHOSPHOHYDROLASE"/>
    <property type="match status" value="1"/>
</dbReference>
<protein>
    <submittedName>
        <fullName evidence="7">Metallophosphoesterase</fullName>
    </submittedName>
</protein>
<keyword evidence="8" id="KW-1185">Reference proteome</keyword>
<dbReference type="RefSeq" id="WP_244771003.1">
    <property type="nucleotide sequence ID" value="NZ_CP094929.1"/>
</dbReference>
<evidence type="ECO:0000256" key="3">
    <source>
        <dbReference type="ARBA" id="ARBA00023004"/>
    </source>
</evidence>
<evidence type="ECO:0000313" key="8">
    <source>
        <dbReference type="Proteomes" id="UP000829708"/>
    </source>
</evidence>
<sequence length="309" mass="35236">MASSSRRSNTNRLLCLLATCLLLFSSCSDNLISRIEFNHPGGSFDQAINTSEKRESFSFLLFSDLHFGRTEKGVYWAFDQFFEWLEGYPTQLAFGLHLGDGTAYSLESEYRLYGEFLDSLEARGLATYAVPGNHDVRDNGRALFRAYIDDLTTRRFSYKGLSFYLLDTGNASLGKLQLDNLMRAVQSDPNPKIFCGHVPLYGGPDMFYFSLKDPHERALLVKTMVQNKVGLYLGGHLHINHKLYSYTDTNHEFVCESFHGRDSLIENTLPVWYVFTYDAPSNRITIFRYALKRDGTIGEQVVERVDIPS</sequence>
<dbReference type="InterPro" id="IPR004843">
    <property type="entry name" value="Calcineurin-like_PHP"/>
</dbReference>
<proteinExistence type="inferred from homology"/>
<feature type="signal peptide" evidence="5">
    <location>
        <begin position="1"/>
        <end position="31"/>
    </location>
</feature>
<organism evidence="7 8">
    <name type="scientific">Sphaerochaeta associata</name>
    <dbReference type="NCBI Taxonomy" id="1129264"/>
    <lineage>
        <taxon>Bacteria</taxon>
        <taxon>Pseudomonadati</taxon>
        <taxon>Spirochaetota</taxon>
        <taxon>Spirochaetia</taxon>
        <taxon>Spirochaetales</taxon>
        <taxon>Sphaerochaetaceae</taxon>
        <taxon>Sphaerochaeta</taxon>
    </lineage>
</organism>
<dbReference type="InterPro" id="IPR050884">
    <property type="entry name" value="CNP_phosphodiesterase-III"/>
</dbReference>
<evidence type="ECO:0000256" key="5">
    <source>
        <dbReference type="SAM" id="SignalP"/>
    </source>
</evidence>
<dbReference type="SUPFAM" id="SSF56300">
    <property type="entry name" value="Metallo-dependent phosphatases"/>
    <property type="match status" value="1"/>
</dbReference>
<dbReference type="InterPro" id="IPR029052">
    <property type="entry name" value="Metallo-depent_PP-like"/>
</dbReference>